<dbReference type="InterPro" id="IPR009057">
    <property type="entry name" value="Homeodomain-like_sf"/>
</dbReference>
<dbReference type="SUPFAM" id="SSF52540">
    <property type="entry name" value="P-loop containing nucleoside triphosphate hydrolases"/>
    <property type="match status" value="1"/>
</dbReference>
<dbReference type="Pfam" id="PF02954">
    <property type="entry name" value="HTH_8"/>
    <property type="match status" value="1"/>
</dbReference>
<evidence type="ECO:0000256" key="1">
    <source>
        <dbReference type="ARBA" id="ARBA00022741"/>
    </source>
</evidence>
<evidence type="ECO:0000313" key="6">
    <source>
        <dbReference type="EMBL" id="OOM05874.1"/>
    </source>
</evidence>
<dbReference type="Gene3D" id="1.10.10.60">
    <property type="entry name" value="Homeodomain-like"/>
    <property type="match status" value="1"/>
</dbReference>
<dbReference type="RefSeq" id="WP_077867407.1">
    <property type="nucleotide sequence ID" value="NZ_LZYZ01000011.1"/>
</dbReference>
<sequence length="595" mass="67145">MSSKIRILAIAPYPSMESLLIKLSEEYPNVDLTITIGDLKKGVEIAQNNFHSNYDVIISRGGTAKLLQQSVSLPVIEISTSAYDILRALKLSDAGTRKVAVVGFLNITENLLSLKEVLPYKIDVFTINSADQATAILQQLKNDNYHAILCDMITYTISRELGINAFLITSGIESIRSAFDTAVLYCSSYKNIRNENHFLRHLVQGRDARTAVFTEDGKLFYSTLSEDDTSILDTLHEKIAEVPLNGKRRFLHRENNLLYSILAQRIVSDEIEYVAFYFTTSKPPLTGNKCGINYSNRKEIEKDYFNSVYIIMDSITELDNTIDQINQNFSPVIILGEEGTGKEQIAKAIYLRSSIKDQPFVQIDCTLLSDKIWDYLLNHHNSPLCDAGNTIFIKNVNALNEQQQKQLLIALTDMEICKRNRVIFSCISSHEGTLDSNTMTFINRLHCFMITLPSLRDNPSHIDSIVKLYLNRLNIDIAKQILGVSQDAMEIIRNFSWPYNYVQFSRVMSNLIIMSTESYINSDDVMKVLSKERIVTASNASKDSIGSINLSQPLSEINKEIVSIVIESHNGNQSKAAESLGISRTTLWRLIKSIK</sequence>
<protein>
    <submittedName>
        <fullName evidence="6">Transcriptional regulatory protein ZraR</fullName>
    </submittedName>
</protein>
<dbReference type="InterPro" id="IPR058031">
    <property type="entry name" value="AAA_lid_NorR"/>
</dbReference>
<proteinExistence type="predicted"/>
<dbReference type="Gene3D" id="3.40.50.10660">
    <property type="entry name" value="PrpR receptor domain-like"/>
    <property type="match status" value="1"/>
</dbReference>
<accession>A0A1S8MNX1</accession>
<evidence type="ECO:0000259" key="5">
    <source>
        <dbReference type="PROSITE" id="PS50045"/>
    </source>
</evidence>
<dbReference type="PRINTS" id="PR01590">
    <property type="entry name" value="HTHFIS"/>
</dbReference>
<dbReference type="SUPFAM" id="SSF159800">
    <property type="entry name" value="PrpR receptor domain-like"/>
    <property type="match status" value="1"/>
</dbReference>
<dbReference type="Pfam" id="PF06506">
    <property type="entry name" value="PrpR_N"/>
    <property type="match status" value="1"/>
</dbReference>
<name>A0A1S8MNX1_CLOSA</name>
<evidence type="ECO:0000313" key="7">
    <source>
        <dbReference type="Proteomes" id="UP000191154"/>
    </source>
</evidence>
<evidence type="ECO:0000256" key="4">
    <source>
        <dbReference type="ARBA" id="ARBA00023163"/>
    </source>
</evidence>
<dbReference type="PANTHER" id="PTHR32071">
    <property type="entry name" value="TRANSCRIPTIONAL REGULATORY PROTEIN"/>
    <property type="match status" value="1"/>
</dbReference>
<dbReference type="PROSITE" id="PS00675">
    <property type="entry name" value="SIGMA54_INTERACT_1"/>
    <property type="match status" value="1"/>
</dbReference>
<keyword evidence="1" id="KW-0547">Nucleotide-binding</keyword>
<dbReference type="InterPro" id="IPR010524">
    <property type="entry name" value="Sig_transdc_resp-reg_PrpR_N"/>
</dbReference>
<dbReference type="GO" id="GO:0006355">
    <property type="term" value="P:regulation of DNA-templated transcription"/>
    <property type="evidence" value="ECO:0007669"/>
    <property type="project" value="InterPro"/>
</dbReference>
<organism evidence="6 7">
    <name type="scientific">Clostridium saccharobutylicum</name>
    <dbReference type="NCBI Taxonomy" id="169679"/>
    <lineage>
        <taxon>Bacteria</taxon>
        <taxon>Bacillati</taxon>
        <taxon>Bacillota</taxon>
        <taxon>Clostridia</taxon>
        <taxon>Eubacteriales</taxon>
        <taxon>Clostridiaceae</taxon>
        <taxon>Clostridium</taxon>
    </lineage>
</organism>
<keyword evidence="2" id="KW-0067">ATP-binding</keyword>
<dbReference type="PANTHER" id="PTHR32071:SF122">
    <property type="entry name" value="SIGMA FACTOR"/>
    <property type="match status" value="1"/>
</dbReference>
<dbReference type="InterPro" id="IPR027417">
    <property type="entry name" value="P-loop_NTPase"/>
</dbReference>
<dbReference type="AlphaFoldDB" id="A0A1S8MNX1"/>
<keyword evidence="4" id="KW-0804">Transcription</keyword>
<dbReference type="InterPro" id="IPR025662">
    <property type="entry name" value="Sigma_54_int_dom_ATP-bd_1"/>
</dbReference>
<gene>
    <name evidence="6" type="primary">zraR</name>
    <name evidence="6" type="ORF">CLOSAC_44530</name>
</gene>
<dbReference type="Gene3D" id="3.40.50.2300">
    <property type="match status" value="1"/>
</dbReference>
<dbReference type="GO" id="GO:0005524">
    <property type="term" value="F:ATP binding"/>
    <property type="evidence" value="ECO:0007669"/>
    <property type="project" value="UniProtKB-KW"/>
</dbReference>
<keyword evidence="3" id="KW-0805">Transcription regulation</keyword>
<dbReference type="Proteomes" id="UP000191154">
    <property type="component" value="Unassembled WGS sequence"/>
</dbReference>
<evidence type="ECO:0000256" key="2">
    <source>
        <dbReference type="ARBA" id="ARBA00022840"/>
    </source>
</evidence>
<dbReference type="Pfam" id="PF14532">
    <property type="entry name" value="Sigma54_activ_2"/>
    <property type="match status" value="1"/>
</dbReference>
<reference evidence="6 7" key="1">
    <citation type="submission" date="2016-05" db="EMBL/GenBank/DDBJ databases">
        <title>Microbial solvent formation.</title>
        <authorList>
            <person name="Poehlein A."/>
            <person name="Montoya Solano J.D."/>
            <person name="Flitsch S."/>
            <person name="Krabben P."/>
            <person name="Duerre P."/>
            <person name="Daniel R."/>
        </authorList>
    </citation>
    <scope>NUCLEOTIDE SEQUENCE [LARGE SCALE GENOMIC DNA]</scope>
    <source>
        <strain evidence="6 7">L1-8</strain>
    </source>
</reference>
<dbReference type="InterPro" id="IPR002078">
    <property type="entry name" value="Sigma_54_int"/>
</dbReference>
<feature type="domain" description="Sigma-54 factor interaction" evidence="5">
    <location>
        <begin position="314"/>
        <end position="513"/>
    </location>
</feature>
<dbReference type="Pfam" id="PF25601">
    <property type="entry name" value="AAA_lid_14"/>
    <property type="match status" value="1"/>
</dbReference>
<dbReference type="GO" id="GO:0043565">
    <property type="term" value="F:sequence-specific DNA binding"/>
    <property type="evidence" value="ECO:0007669"/>
    <property type="project" value="InterPro"/>
</dbReference>
<dbReference type="PROSITE" id="PS50045">
    <property type="entry name" value="SIGMA54_INTERACT_4"/>
    <property type="match status" value="1"/>
</dbReference>
<comment type="caution">
    <text evidence="6">The sequence shown here is derived from an EMBL/GenBank/DDBJ whole genome shotgun (WGS) entry which is preliminary data.</text>
</comment>
<dbReference type="SUPFAM" id="SSF46689">
    <property type="entry name" value="Homeodomain-like"/>
    <property type="match status" value="1"/>
</dbReference>
<evidence type="ECO:0000256" key="3">
    <source>
        <dbReference type="ARBA" id="ARBA00023015"/>
    </source>
</evidence>
<dbReference type="Gene3D" id="3.40.50.300">
    <property type="entry name" value="P-loop containing nucleotide triphosphate hydrolases"/>
    <property type="match status" value="1"/>
</dbReference>
<dbReference type="EMBL" id="LZYZ01000011">
    <property type="protein sequence ID" value="OOM05874.1"/>
    <property type="molecule type" value="Genomic_DNA"/>
</dbReference>
<dbReference type="GO" id="GO:0000156">
    <property type="term" value="F:phosphorelay response regulator activity"/>
    <property type="evidence" value="ECO:0007669"/>
    <property type="project" value="InterPro"/>
</dbReference>
<dbReference type="Gene3D" id="1.10.8.60">
    <property type="match status" value="1"/>
</dbReference>
<dbReference type="InterPro" id="IPR002197">
    <property type="entry name" value="HTH_Fis"/>
</dbReference>